<evidence type="ECO:0000256" key="12">
    <source>
        <dbReference type="ARBA" id="ARBA00023262"/>
    </source>
</evidence>
<dbReference type="GO" id="GO:0005524">
    <property type="term" value="F:ATP binding"/>
    <property type="evidence" value="ECO:0007669"/>
    <property type="project" value="UniProtKB-KW"/>
</dbReference>
<feature type="domain" description="AMP-dependent synthetase/ligase" evidence="14">
    <location>
        <begin position="623"/>
        <end position="1003"/>
    </location>
</feature>
<dbReference type="EC" id="1.13.12.7" evidence="3"/>
<accession>A0AAV8VH92</accession>
<keyword evidence="10" id="KW-0576">Peroxisome</keyword>
<dbReference type="FunFam" id="3.30.300.30:FF:000007">
    <property type="entry name" value="4-coumarate--CoA ligase 2"/>
    <property type="match status" value="2"/>
</dbReference>
<proteinExistence type="inferred from homology"/>
<evidence type="ECO:0000259" key="15">
    <source>
        <dbReference type="Pfam" id="PF13193"/>
    </source>
</evidence>
<organism evidence="16 17">
    <name type="scientific">Exocentrus adspersus</name>
    <dbReference type="NCBI Taxonomy" id="1586481"/>
    <lineage>
        <taxon>Eukaryota</taxon>
        <taxon>Metazoa</taxon>
        <taxon>Ecdysozoa</taxon>
        <taxon>Arthropoda</taxon>
        <taxon>Hexapoda</taxon>
        <taxon>Insecta</taxon>
        <taxon>Pterygota</taxon>
        <taxon>Neoptera</taxon>
        <taxon>Endopterygota</taxon>
        <taxon>Coleoptera</taxon>
        <taxon>Polyphaga</taxon>
        <taxon>Cucujiformia</taxon>
        <taxon>Chrysomeloidea</taxon>
        <taxon>Cerambycidae</taxon>
        <taxon>Lamiinae</taxon>
        <taxon>Acanthocinini</taxon>
        <taxon>Exocentrus</taxon>
    </lineage>
</organism>
<dbReference type="Proteomes" id="UP001159042">
    <property type="component" value="Unassembled WGS sequence"/>
</dbReference>
<dbReference type="PANTHER" id="PTHR24096:SF422">
    <property type="entry name" value="BCDNA.GH02901"/>
    <property type="match status" value="1"/>
</dbReference>
<keyword evidence="8" id="KW-0560">Oxidoreductase</keyword>
<evidence type="ECO:0000256" key="1">
    <source>
        <dbReference type="ARBA" id="ARBA00004275"/>
    </source>
</evidence>
<dbReference type="PANTHER" id="PTHR24096">
    <property type="entry name" value="LONG-CHAIN-FATTY-ACID--COA LIGASE"/>
    <property type="match status" value="1"/>
</dbReference>
<keyword evidence="17" id="KW-1185">Reference proteome</keyword>
<evidence type="ECO:0000259" key="14">
    <source>
        <dbReference type="Pfam" id="PF00501"/>
    </source>
</evidence>
<sequence length="1143" mass="126498">MFVLRRLLFKKQYVNNLRTSVCSLSTNSQEDVNIIRSPHNDIDIPNATITEFLYSRMENYHKYTATVCAETGRSYTFEQLRIKSRNLSKALRKILKLEKGDTVALLLPNLPEFPICVFGPLEAGLIVTTINPLYTAEEISRQLLDSSAKAIITLVSSHETAKSALILSKRKIPIVTIKSREDQNLPQGAISFNELIDNTINIPDIPPGSPDDIAILPYSSGTTGLPKGVLLTHRNIVSNTCQVTCPGLDISIKPTDSYQDIIPAVLPMFHIYGLTVGIFGSAKNGSRQVCLRRFTPELYISVLKNYKITLIYAAPPLVLFLTLHSDVKMEYLEHVRVVTSGAAPLGALDEERFLQKAPKSKMVQGYGLTETSPVVTMCTVKLFDQGKGTGSIGQVVPNTETKFVAIDDPTGKPLGPNQSGELLVKGPQVMRGYHNRPEETKNAFQNGWFRTGDLGHYNEHQVFFLTDRLKELIKVRGFQVAPAELEEIIRDFSAVEDAAVIGVPDDINGELPRAYVVPKKGKPLKEQDLVEYVAKKVAPYKQLKGGIEIVDAIPKNAAGKILRRQLKLKYMKATILSRSARGNNAKPLAAVISNRRNSTRPKITSDLPDVDIPKVPLNEYVFEHASKWGNLTASECAVTGRKYTYNEFRRKSKNFAGSLRKKLKLERGDVIAILLPNIPEYPIVVLGALQAGIISTTMNPIYTPAEISRQLLDSSTKVIVTLNELWPVANATKNLTKRDIPIVTINSQQGQATPVGAINFSELTEEETDFSGDSETSPEDVALLPYSSGTTGLPKGVQLTHSNIVANLCQIEHPLIGCNFRTTAEHQDTTQVVLPLFHIYGLTILCLYQLRLGCKIVTLPKFTPELYIGALRKHKSEVLYLAPPIAIFLANHPSIKDEDFKHVRTIVSGAAALGILDEAKLMKKANRQIPLLQGYGLTETSPAILSTRACQLNNKKMVGSLGQPVPNTEVKIISIDNPTATNLGPNEIGELIVKGPQVMKGYLNRPEENIFIGEWMRTGDMMYYNEDGFLFITDRLKELIKVKGFQVAPAELEEIIRDFPDVVDAAVIGIPHGSHGEVPRAYVVARQGTKINEEKLKEFVNSKVAPYKQIRGGVALVDDIPKNAAGKTLRRELKQLYEKEKRV</sequence>
<evidence type="ECO:0000256" key="7">
    <source>
        <dbReference type="ARBA" id="ARBA00022840"/>
    </source>
</evidence>
<dbReference type="GO" id="GO:0005777">
    <property type="term" value="C:peroxisome"/>
    <property type="evidence" value="ECO:0007669"/>
    <property type="project" value="UniProtKB-SubCell"/>
</dbReference>
<dbReference type="GO" id="GO:0046949">
    <property type="term" value="P:fatty-acyl-CoA biosynthetic process"/>
    <property type="evidence" value="ECO:0007669"/>
    <property type="project" value="TreeGrafter"/>
</dbReference>
<evidence type="ECO:0000256" key="10">
    <source>
        <dbReference type="ARBA" id="ARBA00023140"/>
    </source>
</evidence>
<evidence type="ECO:0000256" key="11">
    <source>
        <dbReference type="ARBA" id="ARBA00023223"/>
    </source>
</evidence>
<dbReference type="AlphaFoldDB" id="A0AAV8VH92"/>
<dbReference type="PROSITE" id="PS00455">
    <property type="entry name" value="AMP_BINDING"/>
    <property type="match status" value="2"/>
</dbReference>
<dbReference type="InterPro" id="IPR020845">
    <property type="entry name" value="AMP-binding_CS"/>
</dbReference>
<dbReference type="FunFam" id="3.40.50.12780:FF:000003">
    <property type="entry name" value="Long-chain-fatty-acid--CoA ligase FadD"/>
    <property type="match status" value="2"/>
</dbReference>
<gene>
    <name evidence="16" type="ORF">NQ315_017179</name>
</gene>
<dbReference type="InterPro" id="IPR042099">
    <property type="entry name" value="ANL_N_sf"/>
</dbReference>
<comment type="catalytic activity">
    <reaction evidence="13">
        <text>firefly D-luciferin + ATP + O2 = firefly oxyluciferin + hnu + AMP + CO2 + diphosphate</text>
        <dbReference type="Rhea" id="RHEA:10732"/>
        <dbReference type="ChEBI" id="CHEBI:15379"/>
        <dbReference type="ChEBI" id="CHEBI:16526"/>
        <dbReference type="ChEBI" id="CHEBI:16792"/>
        <dbReference type="ChEBI" id="CHEBI:30212"/>
        <dbReference type="ChEBI" id="CHEBI:30616"/>
        <dbReference type="ChEBI" id="CHEBI:33019"/>
        <dbReference type="ChEBI" id="CHEBI:58038"/>
        <dbReference type="ChEBI" id="CHEBI:456215"/>
        <dbReference type="EC" id="1.13.12.7"/>
    </reaction>
</comment>
<dbReference type="SUPFAM" id="SSF56801">
    <property type="entry name" value="Acetyl-CoA synthetase-like"/>
    <property type="match status" value="2"/>
</dbReference>
<evidence type="ECO:0000313" key="17">
    <source>
        <dbReference type="Proteomes" id="UP001159042"/>
    </source>
</evidence>
<keyword evidence="6" id="KW-0547">Nucleotide-binding</keyword>
<keyword evidence="7" id="KW-0067">ATP-binding</keyword>
<dbReference type="Gene3D" id="3.40.50.12780">
    <property type="entry name" value="N-terminal domain of ligase-like"/>
    <property type="match status" value="2"/>
</dbReference>
<dbReference type="GO" id="GO:0004497">
    <property type="term" value="F:monooxygenase activity"/>
    <property type="evidence" value="ECO:0007669"/>
    <property type="project" value="UniProtKB-KW"/>
</dbReference>
<evidence type="ECO:0000256" key="6">
    <source>
        <dbReference type="ARBA" id="ARBA00022741"/>
    </source>
</evidence>
<evidence type="ECO:0000256" key="5">
    <source>
        <dbReference type="ARBA" id="ARBA00022723"/>
    </source>
</evidence>
<feature type="domain" description="AMP-binding enzyme C-terminal" evidence="15">
    <location>
        <begin position="484"/>
        <end position="560"/>
    </location>
</feature>
<comment type="subcellular location">
    <subcellularLocation>
        <location evidence="1">Peroxisome</location>
    </subcellularLocation>
</comment>
<evidence type="ECO:0000256" key="2">
    <source>
        <dbReference type="ARBA" id="ARBA00006432"/>
    </source>
</evidence>
<evidence type="ECO:0000256" key="3">
    <source>
        <dbReference type="ARBA" id="ARBA00012532"/>
    </source>
</evidence>
<dbReference type="Pfam" id="PF13193">
    <property type="entry name" value="AMP-binding_C"/>
    <property type="match status" value="2"/>
</dbReference>
<evidence type="ECO:0000256" key="13">
    <source>
        <dbReference type="ARBA" id="ARBA00048497"/>
    </source>
</evidence>
<keyword evidence="12" id="KW-0599">Photoprotein</keyword>
<comment type="similarity">
    <text evidence="2">Belongs to the ATP-dependent AMP-binding enzyme family.</text>
</comment>
<keyword evidence="5" id="KW-0479">Metal-binding</keyword>
<evidence type="ECO:0000256" key="8">
    <source>
        <dbReference type="ARBA" id="ARBA00023002"/>
    </source>
</evidence>
<evidence type="ECO:0000256" key="9">
    <source>
        <dbReference type="ARBA" id="ARBA00023033"/>
    </source>
</evidence>
<dbReference type="InterPro" id="IPR000873">
    <property type="entry name" value="AMP-dep_synth/lig_dom"/>
</dbReference>
<dbReference type="InterPro" id="IPR025110">
    <property type="entry name" value="AMP-bd_C"/>
</dbReference>
<name>A0AAV8VH92_9CUCU</name>
<dbReference type="GO" id="GO:0046872">
    <property type="term" value="F:metal ion binding"/>
    <property type="evidence" value="ECO:0007669"/>
    <property type="project" value="UniProtKB-KW"/>
</dbReference>
<dbReference type="GO" id="GO:0004467">
    <property type="term" value="F:long-chain fatty acid-CoA ligase activity"/>
    <property type="evidence" value="ECO:0007669"/>
    <property type="project" value="TreeGrafter"/>
</dbReference>
<evidence type="ECO:0000256" key="4">
    <source>
        <dbReference type="ARBA" id="ARBA00019043"/>
    </source>
</evidence>
<feature type="domain" description="AMP-dependent synthetase/ligase" evidence="14">
    <location>
        <begin position="57"/>
        <end position="434"/>
    </location>
</feature>
<dbReference type="InterPro" id="IPR045851">
    <property type="entry name" value="AMP-bd_C_sf"/>
</dbReference>
<comment type="caution">
    <text evidence="16">The sequence shown here is derived from an EMBL/GenBank/DDBJ whole genome shotgun (WGS) entry which is preliminary data.</text>
</comment>
<dbReference type="GO" id="GO:0008218">
    <property type="term" value="P:bioluminescence"/>
    <property type="evidence" value="ECO:0007669"/>
    <property type="project" value="UniProtKB-KW"/>
</dbReference>
<dbReference type="CDD" id="cd05911">
    <property type="entry name" value="Firefly_Luc_like"/>
    <property type="match status" value="2"/>
</dbReference>
<dbReference type="Gene3D" id="3.30.300.30">
    <property type="match status" value="2"/>
</dbReference>
<feature type="domain" description="AMP-binding enzyme C-terminal" evidence="15">
    <location>
        <begin position="1051"/>
        <end position="1127"/>
    </location>
</feature>
<dbReference type="Pfam" id="PF00501">
    <property type="entry name" value="AMP-binding"/>
    <property type="match status" value="2"/>
</dbReference>
<reference evidence="16 17" key="1">
    <citation type="journal article" date="2023" name="Insect Mol. Biol.">
        <title>Genome sequencing provides insights into the evolution of gene families encoding plant cell wall-degrading enzymes in longhorned beetles.</title>
        <authorList>
            <person name="Shin N.R."/>
            <person name="Okamura Y."/>
            <person name="Kirsch R."/>
            <person name="Pauchet Y."/>
        </authorList>
    </citation>
    <scope>NUCLEOTIDE SEQUENCE [LARGE SCALE GENOMIC DNA]</scope>
    <source>
        <strain evidence="16">EAD_L_NR</strain>
    </source>
</reference>
<keyword evidence="11" id="KW-0455">Luminescence</keyword>
<evidence type="ECO:0000313" key="16">
    <source>
        <dbReference type="EMBL" id="KAJ8913435.1"/>
    </source>
</evidence>
<keyword evidence="9" id="KW-0503">Monooxygenase</keyword>
<dbReference type="EMBL" id="JANEYG010000094">
    <property type="protein sequence ID" value="KAJ8913435.1"/>
    <property type="molecule type" value="Genomic_DNA"/>
</dbReference>
<protein>
    <recommendedName>
        <fullName evidence="4">Luciferin 4-monooxygenase</fullName>
        <ecNumber evidence="3">1.13.12.7</ecNumber>
    </recommendedName>
</protein>